<accession>A0A891ZWA1</accession>
<evidence type="ECO:0000313" key="1">
    <source>
        <dbReference type="EMBL" id="QRN76116.1"/>
    </source>
</evidence>
<dbReference type="EMBL" id="MW390519">
    <property type="protein sequence ID" value="QRN76116.1"/>
    <property type="molecule type" value="Genomic_DNA"/>
</dbReference>
<proteinExistence type="predicted"/>
<reference evidence="1" key="1">
    <citation type="journal article" date="2021" name="Sci. Rep.">
        <title>Antibiotic resistance plasmid composition and architecture in Escherichia coli isolates from meat.</title>
        <authorList>
            <person name="Darphorn T.S."/>
            <person name="Bel K."/>
            <person name="Koenders-van Sint Anneland B.B."/>
            <person name="Brul S."/>
            <person name="Ter Kuile B.H."/>
        </authorList>
    </citation>
    <scope>NUCLEOTIDE SEQUENCE</scope>
    <source>
        <strain evidence="1">ESBL2082</strain>
    </source>
</reference>
<dbReference type="AlphaFoldDB" id="A0A891ZWA1"/>
<protein>
    <submittedName>
        <fullName evidence="1">Uncharacterized protein</fullName>
    </submittedName>
</protein>
<name>A0A891ZWA1_ECOLX</name>
<sequence>MKIHTSLIKFNSGFVDRALRRYTADVTKQLLLIQVGI</sequence>
<keyword evidence="1" id="KW-0614">Plasmid</keyword>
<geneLocation type="plasmid" evidence="1">
    <name>pESBL2082-IncF</name>
</geneLocation>
<organism evidence="1">
    <name type="scientific">Escherichia coli</name>
    <dbReference type="NCBI Taxonomy" id="562"/>
    <lineage>
        <taxon>Bacteria</taxon>
        <taxon>Pseudomonadati</taxon>
        <taxon>Pseudomonadota</taxon>
        <taxon>Gammaproteobacteria</taxon>
        <taxon>Enterobacterales</taxon>
        <taxon>Enterobacteriaceae</taxon>
        <taxon>Escherichia</taxon>
    </lineage>
</organism>